<dbReference type="InterPro" id="IPR050351">
    <property type="entry name" value="BphY/WalK/GraS-like"/>
</dbReference>
<dbReference type="InterPro" id="IPR003594">
    <property type="entry name" value="HATPase_dom"/>
</dbReference>
<proteinExistence type="predicted"/>
<evidence type="ECO:0000313" key="9">
    <source>
        <dbReference type="Proteomes" id="UP000654604"/>
    </source>
</evidence>
<dbReference type="RefSeq" id="WP_193799871.1">
    <property type="nucleotide sequence ID" value="NZ_JADEWC010000004.1"/>
</dbReference>
<dbReference type="Gene3D" id="1.10.287.130">
    <property type="match status" value="1"/>
</dbReference>
<evidence type="ECO:0000256" key="5">
    <source>
        <dbReference type="ARBA" id="ARBA00022777"/>
    </source>
</evidence>
<keyword evidence="6" id="KW-0902">Two-component regulatory system</keyword>
<keyword evidence="9" id="KW-1185">Reference proteome</keyword>
<comment type="catalytic activity">
    <reaction evidence="1">
        <text>ATP + protein L-histidine = ADP + protein N-phospho-L-histidine.</text>
        <dbReference type="EC" id="2.7.13.3"/>
    </reaction>
</comment>
<keyword evidence="5 8" id="KW-0418">Kinase</keyword>
<dbReference type="Gene3D" id="3.30.565.10">
    <property type="entry name" value="Histidine kinase-like ATPase, C-terminal domain"/>
    <property type="match status" value="1"/>
</dbReference>
<evidence type="ECO:0000256" key="1">
    <source>
        <dbReference type="ARBA" id="ARBA00000085"/>
    </source>
</evidence>
<dbReference type="PROSITE" id="PS50109">
    <property type="entry name" value="HIS_KIN"/>
    <property type="match status" value="1"/>
</dbReference>
<evidence type="ECO:0000256" key="4">
    <source>
        <dbReference type="ARBA" id="ARBA00022679"/>
    </source>
</evidence>
<dbReference type="GO" id="GO:0016301">
    <property type="term" value="F:kinase activity"/>
    <property type="evidence" value="ECO:0007669"/>
    <property type="project" value="UniProtKB-KW"/>
</dbReference>
<dbReference type="Pfam" id="PF00512">
    <property type="entry name" value="HisKA"/>
    <property type="match status" value="1"/>
</dbReference>
<evidence type="ECO:0000256" key="6">
    <source>
        <dbReference type="ARBA" id="ARBA00023012"/>
    </source>
</evidence>
<dbReference type="CDD" id="cd00075">
    <property type="entry name" value="HATPase"/>
    <property type="match status" value="1"/>
</dbReference>
<sequence>MIQFIFGLVIGLGFFFWKQRQINKQLNNVLHSLSNFEQIPSLSKISQVRRSVNLLNEDYNLLLAERDLFKHILNTVPFGYLRIDADNHLIECNTQAKKILSIQRWNPKKSRFFLELVRSYELDQLIQQARKTGYKLSIKWDFFPTSNYILDDTNVNDDIESYEPIFLKAIALPVINDQVIIIIENRQVIKDLSHKRDQAYTDLSHELRTPLTSMSLLAQTLIKHNDNKNKMWAEQIYQEINRLINLVENWLKIAQLDGNPYTNLQWQKLDLQQLIISAWQSLAILAEQEQISLEYQGLENILIGADLNCLTQVFVNLFDNSIKHTDCDGLITVNVTQSKENKSQIIIDVIDNGNGFNPKDLPHIFERLYRGDKSRARTSREGSGLGLSIVKQIINAHGGSIKAQNHPTTQGAWFQISLPKNISMTEN</sequence>
<dbReference type="EMBL" id="JADEWC010000004">
    <property type="protein sequence ID" value="MBE9221687.1"/>
    <property type="molecule type" value="Genomic_DNA"/>
</dbReference>
<dbReference type="InterPro" id="IPR005467">
    <property type="entry name" value="His_kinase_dom"/>
</dbReference>
<dbReference type="Pfam" id="PF02518">
    <property type="entry name" value="HATPase_c"/>
    <property type="match status" value="1"/>
</dbReference>
<dbReference type="CDD" id="cd00082">
    <property type="entry name" value="HisKA"/>
    <property type="match status" value="1"/>
</dbReference>
<dbReference type="PANTHER" id="PTHR45453">
    <property type="entry name" value="PHOSPHATE REGULON SENSOR PROTEIN PHOR"/>
    <property type="match status" value="1"/>
</dbReference>
<dbReference type="Proteomes" id="UP000654604">
    <property type="component" value="Unassembled WGS sequence"/>
</dbReference>
<reference evidence="8 9" key="1">
    <citation type="submission" date="2020-10" db="EMBL/GenBank/DDBJ databases">
        <authorList>
            <person name="Castelo-Branco R."/>
            <person name="Eusebio N."/>
            <person name="Adriana R."/>
            <person name="Vieira A."/>
            <person name="Brugerolle De Fraissinette N."/>
            <person name="Rezende De Castro R."/>
            <person name="Schneider M.P."/>
            <person name="Vasconcelos V."/>
            <person name="Leao P.N."/>
        </authorList>
    </citation>
    <scope>NUCLEOTIDE SEQUENCE [LARGE SCALE GENOMIC DNA]</scope>
    <source>
        <strain evidence="8 9">LEGE 03274</strain>
    </source>
</reference>
<dbReference type="PANTHER" id="PTHR45453:SF1">
    <property type="entry name" value="PHOSPHATE REGULON SENSOR PROTEIN PHOR"/>
    <property type="match status" value="1"/>
</dbReference>
<evidence type="ECO:0000259" key="7">
    <source>
        <dbReference type="PROSITE" id="PS50109"/>
    </source>
</evidence>
<keyword evidence="3" id="KW-0597">Phosphoprotein</keyword>
<evidence type="ECO:0000313" key="8">
    <source>
        <dbReference type="EMBL" id="MBE9221687.1"/>
    </source>
</evidence>
<protein>
    <recommendedName>
        <fullName evidence="2">histidine kinase</fullName>
        <ecNumber evidence="2">2.7.13.3</ecNumber>
    </recommendedName>
</protein>
<dbReference type="SUPFAM" id="SSF47384">
    <property type="entry name" value="Homodimeric domain of signal transducing histidine kinase"/>
    <property type="match status" value="1"/>
</dbReference>
<dbReference type="SMART" id="SM00387">
    <property type="entry name" value="HATPase_c"/>
    <property type="match status" value="1"/>
</dbReference>
<gene>
    <name evidence="8" type="ORF">IQ215_03165</name>
</gene>
<dbReference type="InterPro" id="IPR003661">
    <property type="entry name" value="HisK_dim/P_dom"/>
</dbReference>
<comment type="caution">
    <text evidence="8">The sequence shown here is derived from an EMBL/GenBank/DDBJ whole genome shotgun (WGS) entry which is preliminary data.</text>
</comment>
<dbReference type="SMART" id="SM00388">
    <property type="entry name" value="HisKA"/>
    <property type="match status" value="1"/>
</dbReference>
<dbReference type="SUPFAM" id="SSF55874">
    <property type="entry name" value="ATPase domain of HSP90 chaperone/DNA topoisomerase II/histidine kinase"/>
    <property type="match status" value="1"/>
</dbReference>
<accession>A0ABR9V1D5</accession>
<dbReference type="InterPro" id="IPR036097">
    <property type="entry name" value="HisK_dim/P_sf"/>
</dbReference>
<dbReference type="InterPro" id="IPR036890">
    <property type="entry name" value="HATPase_C_sf"/>
</dbReference>
<name>A0ABR9V1D5_9CHRO</name>
<dbReference type="EC" id="2.7.13.3" evidence="2"/>
<keyword evidence="4" id="KW-0808">Transferase</keyword>
<organism evidence="8 9">
    <name type="scientific">Cyanobacterium stanieri LEGE 03274</name>
    <dbReference type="NCBI Taxonomy" id="1828756"/>
    <lineage>
        <taxon>Bacteria</taxon>
        <taxon>Bacillati</taxon>
        <taxon>Cyanobacteriota</taxon>
        <taxon>Cyanophyceae</taxon>
        <taxon>Oscillatoriophycideae</taxon>
        <taxon>Chroococcales</taxon>
        <taxon>Geminocystaceae</taxon>
        <taxon>Cyanobacterium</taxon>
    </lineage>
</organism>
<dbReference type="InterPro" id="IPR004358">
    <property type="entry name" value="Sig_transdc_His_kin-like_C"/>
</dbReference>
<feature type="domain" description="Histidine kinase" evidence="7">
    <location>
        <begin position="202"/>
        <end position="422"/>
    </location>
</feature>
<evidence type="ECO:0000256" key="2">
    <source>
        <dbReference type="ARBA" id="ARBA00012438"/>
    </source>
</evidence>
<evidence type="ECO:0000256" key="3">
    <source>
        <dbReference type="ARBA" id="ARBA00022553"/>
    </source>
</evidence>
<dbReference type="PRINTS" id="PR00344">
    <property type="entry name" value="BCTRLSENSOR"/>
</dbReference>